<evidence type="ECO:0000256" key="6">
    <source>
        <dbReference type="ARBA" id="ARBA00025799"/>
    </source>
</evidence>
<dbReference type="PANTHER" id="PTHR21493:SF9">
    <property type="entry name" value="GOLGI TRANSPORT PROTEIN 1-RELATED"/>
    <property type="match status" value="1"/>
</dbReference>
<evidence type="ECO:0000256" key="5">
    <source>
        <dbReference type="ARBA" id="ARBA00023136"/>
    </source>
</evidence>
<gene>
    <name evidence="8" type="ORF">ODALV1_LOCUS16718</name>
</gene>
<accession>A0ABP1QYI9</accession>
<feature type="transmembrane region" description="Helical" evidence="7">
    <location>
        <begin position="121"/>
        <end position="141"/>
    </location>
</feature>
<evidence type="ECO:0000256" key="4">
    <source>
        <dbReference type="ARBA" id="ARBA00023034"/>
    </source>
</evidence>
<feature type="transmembrane region" description="Helical" evidence="7">
    <location>
        <begin position="36"/>
        <end position="53"/>
    </location>
</feature>
<reference evidence="8 9" key="1">
    <citation type="submission" date="2024-08" db="EMBL/GenBank/DDBJ databases">
        <authorList>
            <person name="Cucini C."/>
            <person name="Frati F."/>
        </authorList>
    </citation>
    <scope>NUCLEOTIDE SEQUENCE [LARGE SCALE GENOMIC DNA]</scope>
</reference>
<evidence type="ECO:0000256" key="3">
    <source>
        <dbReference type="ARBA" id="ARBA00022989"/>
    </source>
</evidence>
<proteinExistence type="inferred from homology"/>
<evidence type="ECO:0008006" key="10">
    <source>
        <dbReference type="Google" id="ProtNLM"/>
    </source>
</evidence>
<dbReference type="PANTHER" id="PTHR21493">
    <property type="entry name" value="CGI-141-RELATED/LIPASE CONTAINING PROTEIN"/>
    <property type="match status" value="1"/>
</dbReference>
<dbReference type="EMBL" id="CAXLJM020000051">
    <property type="protein sequence ID" value="CAL8115078.1"/>
    <property type="molecule type" value="Genomic_DNA"/>
</dbReference>
<keyword evidence="4" id="KW-0333">Golgi apparatus</keyword>
<dbReference type="InterPro" id="IPR045176">
    <property type="entry name" value="Got1"/>
</dbReference>
<evidence type="ECO:0000256" key="1">
    <source>
        <dbReference type="ARBA" id="ARBA00004653"/>
    </source>
</evidence>
<evidence type="ECO:0000313" key="9">
    <source>
        <dbReference type="Proteomes" id="UP001642540"/>
    </source>
</evidence>
<sequence length="143" mass="16022">MFQPTESQKIGIGLVGIGGFFLFLGIVLLFDKGLLAIGNILFISGIAFIVGLDKTRRFFFQSNKLKASGFFFGGIIVVLIGWPIVGMILELYGFFLLFKGFFPFVIEFLRRIPGLGLILNLPFISSVSIFFVLCSPCRYTWMQ</sequence>
<organism evidence="8 9">
    <name type="scientific">Orchesella dallaii</name>
    <dbReference type="NCBI Taxonomy" id="48710"/>
    <lineage>
        <taxon>Eukaryota</taxon>
        <taxon>Metazoa</taxon>
        <taxon>Ecdysozoa</taxon>
        <taxon>Arthropoda</taxon>
        <taxon>Hexapoda</taxon>
        <taxon>Collembola</taxon>
        <taxon>Entomobryomorpha</taxon>
        <taxon>Entomobryoidea</taxon>
        <taxon>Orchesellidae</taxon>
        <taxon>Orchesellinae</taxon>
        <taxon>Orchesella</taxon>
    </lineage>
</organism>
<dbReference type="Proteomes" id="UP001642540">
    <property type="component" value="Unassembled WGS sequence"/>
</dbReference>
<feature type="transmembrane region" description="Helical" evidence="7">
    <location>
        <begin position="12"/>
        <end position="30"/>
    </location>
</feature>
<comment type="caution">
    <text evidence="8">The sequence shown here is derived from an EMBL/GenBank/DDBJ whole genome shotgun (WGS) entry which is preliminary data.</text>
</comment>
<keyword evidence="5 7" id="KW-0472">Membrane</keyword>
<evidence type="ECO:0000313" key="8">
    <source>
        <dbReference type="EMBL" id="CAL8115078.1"/>
    </source>
</evidence>
<dbReference type="Pfam" id="PF04178">
    <property type="entry name" value="Got1"/>
    <property type="match status" value="1"/>
</dbReference>
<keyword evidence="9" id="KW-1185">Reference proteome</keyword>
<keyword evidence="3 7" id="KW-1133">Transmembrane helix</keyword>
<name>A0ABP1QYI9_9HEXA</name>
<keyword evidence="2 7" id="KW-0812">Transmembrane</keyword>
<comment type="similarity">
    <text evidence="6">Belongs to the GOT1 family.</text>
</comment>
<evidence type="ECO:0000256" key="2">
    <source>
        <dbReference type="ARBA" id="ARBA00022692"/>
    </source>
</evidence>
<protein>
    <recommendedName>
        <fullName evidence="10">Vesicle transport protein GOT1B</fullName>
    </recommendedName>
</protein>
<dbReference type="InterPro" id="IPR007305">
    <property type="entry name" value="Vesicle_transpt_Got1/SFT2"/>
</dbReference>
<evidence type="ECO:0000256" key="7">
    <source>
        <dbReference type="SAM" id="Phobius"/>
    </source>
</evidence>
<feature type="transmembrane region" description="Helical" evidence="7">
    <location>
        <begin position="65"/>
        <end position="85"/>
    </location>
</feature>
<comment type="subcellular location">
    <subcellularLocation>
        <location evidence="1">Golgi apparatus membrane</location>
        <topology evidence="1">Multi-pass membrane protein</topology>
    </subcellularLocation>
</comment>